<feature type="region of interest" description="Disordered" evidence="1">
    <location>
        <begin position="1"/>
        <end position="31"/>
    </location>
</feature>
<protein>
    <submittedName>
        <fullName evidence="2">Uncharacterized protein</fullName>
    </submittedName>
</protein>
<proteinExistence type="predicted"/>
<dbReference type="Proteomes" id="UP000767291">
    <property type="component" value="Unassembled WGS sequence"/>
</dbReference>
<reference evidence="2 3" key="1">
    <citation type="submission" date="2021-03" db="EMBL/GenBank/DDBJ databases">
        <title>Genomic Encyclopedia of Type Strains, Phase IV (KMG-IV): sequencing the most valuable type-strain genomes for metagenomic binning, comparative biology and taxonomic classification.</title>
        <authorList>
            <person name="Goeker M."/>
        </authorList>
    </citation>
    <scope>NUCLEOTIDE SEQUENCE [LARGE SCALE GENOMIC DNA]</scope>
    <source>
        <strain evidence="2 3">DSM 1289</strain>
    </source>
</reference>
<name>A0ABS4E7I3_9FIRM</name>
<dbReference type="RefSeq" id="WP_209455522.1">
    <property type="nucleotide sequence ID" value="NZ_BAAACS010000017.1"/>
</dbReference>
<evidence type="ECO:0000313" key="3">
    <source>
        <dbReference type="Proteomes" id="UP000767291"/>
    </source>
</evidence>
<gene>
    <name evidence="2" type="ORF">J2Z43_000298</name>
</gene>
<comment type="caution">
    <text evidence="2">The sequence shown here is derived from an EMBL/GenBank/DDBJ whole genome shotgun (WGS) entry which is preliminary data.</text>
</comment>
<evidence type="ECO:0000313" key="2">
    <source>
        <dbReference type="EMBL" id="MBP1853908.1"/>
    </source>
</evidence>
<accession>A0ABS4E7I3</accession>
<dbReference type="EMBL" id="JAGGJX010000001">
    <property type="protein sequence ID" value="MBP1853908.1"/>
    <property type="molecule type" value="Genomic_DNA"/>
</dbReference>
<organism evidence="2 3">
    <name type="scientific">Metaclostridioides mangenotii</name>
    <dbReference type="NCBI Taxonomy" id="1540"/>
    <lineage>
        <taxon>Bacteria</taxon>
        <taxon>Bacillati</taxon>
        <taxon>Bacillota</taxon>
        <taxon>Clostridia</taxon>
        <taxon>Peptostreptococcales</taxon>
        <taxon>Peptostreptococcaceae</taxon>
        <taxon>Metaclostridioides</taxon>
    </lineage>
</organism>
<sequence>MDKMNKNENKMKSSDKRELEEKQVLESRDPAELLMTNIEDAKKMMNAKQDAKLTNLDKKRIVNDTMGEMK</sequence>
<evidence type="ECO:0000256" key="1">
    <source>
        <dbReference type="SAM" id="MobiDB-lite"/>
    </source>
</evidence>
<keyword evidence="3" id="KW-1185">Reference proteome</keyword>